<evidence type="ECO:0000256" key="4">
    <source>
        <dbReference type="ARBA" id="ARBA00023212"/>
    </source>
</evidence>
<reference evidence="9" key="1">
    <citation type="submission" date="2025-08" db="UniProtKB">
        <authorList>
            <consortium name="RefSeq"/>
        </authorList>
    </citation>
    <scope>IDENTIFICATION</scope>
    <source>
        <tissue evidence="9">Tentacle</tissue>
    </source>
</reference>
<feature type="domain" description="FUZ/MON1/HPS1 second Longin" evidence="6">
    <location>
        <begin position="185"/>
        <end position="268"/>
    </location>
</feature>
<dbReference type="PANTHER" id="PTHR13559">
    <property type="entry name" value="INTRACELLULAR TRAFFIC PROTEIN-RELATED"/>
    <property type="match status" value="1"/>
</dbReference>
<evidence type="ECO:0000313" key="8">
    <source>
        <dbReference type="Proteomes" id="UP000515163"/>
    </source>
</evidence>
<dbReference type="InterPro" id="IPR043971">
    <property type="entry name" value="FUZ/MON1/HPS1_longin_2"/>
</dbReference>
<evidence type="ECO:0000259" key="7">
    <source>
        <dbReference type="Pfam" id="PF19038"/>
    </source>
</evidence>
<dbReference type="InterPro" id="IPR043972">
    <property type="entry name" value="FUZ/MON1/HPS1_longin_1"/>
</dbReference>
<dbReference type="FunCoup" id="A0A6P8HNB3">
    <property type="interactions" value="187"/>
</dbReference>
<dbReference type="GO" id="GO:1905515">
    <property type="term" value="P:non-motile cilium assembly"/>
    <property type="evidence" value="ECO:0007669"/>
    <property type="project" value="TreeGrafter"/>
</dbReference>
<dbReference type="AlphaFoldDB" id="A0A6P8HNB3"/>
<dbReference type="RefSeq" id="XP_031557181.1">
    <property type="nucleotide sequence ID" value="XM_031701321.1"/>
</dbReference>
<dbReference type="GO" id="GO:0005856">
    <property type="term" value="C:cytoskeleton"/>
    <property type="evidence" value="ECO:0007669"/>
    <property type="project" value="UniProtKB-SubCell"/>
</dbReference>
<proteinExistence type="inferred from homology"/>
<dbReference type="Pfam" id="PF19036">
    <property type="entry name" value="Fuz_longin_1"/>
    <property type="match status" value="1"/>
</dbReference>
<evidence type="ECO:0000313" key="9">
    <source>
        <dbReference type="RefSeq" id="XP_031557181.1"/>
    </source>
</evidence>
<dbReference type="GeneID" id="116293838"/>
<dbReference type="PANTHER" id="PTHR13559:SF1">
    <property type="entry name" value="PROTEIN FUZZY HOMOLOG"/>
    <property type="match status" value="1"/>
</dbReference>
<keyword evidence="8" id="KW-1185">Reference proteome</keyword>
<dbReference type="KEGG" id="aten:116293838"/>
<dbReference type="GO" id="GO:0016192">
    <property type="term" value="P:vesicle-mediated transport"/>
    <property type="evidence" value="ECO:0007669"/>
    <property type="project" value="InterPro"/>
</dbReference>
<evidence type="ECO:0000259" key="5">
    <source>
        <dbReference type="Pfam" id="PF19036"/>
    </source>
</evidence>
<evidence type="ECO:0000259" key="6">
    <source>
        <dbReference type="Pfam" id="PF19037"/>
    </source>
</evidence>
<sequence>MDALSSFIKSLDACAWRQSKMAAYLLCLTTDGGIPLFTRTKGDLPQLPFPVVGSLNGVHMFAKNQDVSLLKTMTNDATVVWKVFHDSITLIIVASDDNSSDAHLNRVLNLVFNAMVMLLGIDELTNTRNIELIKREMRCCYSLIDNILEGTDLVGDITQAVDVILCPDVSVLQETLDAFVSALESEFGCLLVMGKVAVATVRWWELTGIETVLLSMLIHTQLPCSSRDLPVYLPYGSPKVPHRLVTFQILEGIEVCVICGPTPTLQDIEYKFLDQYWRPVIDILKSCLRSHPRNLPPAITIDSGILAFILVNTEERKCLTSVFPSGVMTGSESAEGVTPAKRKSALISFYKSIVETLFPPVTELTDEKDDTPVSRDPHTNVPHEAMETYTCTDEYKCYAVRTATHQLFALFSKDVPMYAMGPVTSSTLKLLTKDHLV</sequence>
<dbReference type="Pfam" id="PF19038">
    <property type="entry name" value="Fuz_longin_3"/>
    <property type="match status" value="1"/>
</dbReference>
<evidence type="ECO:0000256" key="3">
    <source>
        <dbReference type="ARBA" id="ARBA00022490"/>
    </source>
</evidence>
<comment type="similarity">
    <text evidence="2">Belongs to the fuzzy family.</text>
</comment>
<feature type="domain" description="FUZ/MON1/HPS1 third Longin" evidence="7">
    <location>
        <begin position="304"/>
        <end position="434"/>
    </location>
</feature>
<comment type="subcellular location">
    <subcellularLocation>
        <location evidence="1">Cytoplasm</location>
        <location evidence="1">Cytoskeleton</location>
    </subcellularLocation>
</comment>
<accession>A0A6P8HNB3</accession>
<dbReference type="InterPro" id="IPR026069">
    <property type="entry name" value="Fuzzy"/>
</dbReference>
<dbReference type="Pfam" id="PF19037">
    <property type="entry name" value="Fuz_longin_2"/>
    <property type="match status" value="1"/>
</dbReference>
<dbReference type="OrthoDB" id="74835at2759"/>
<gene>
    <name evidence="9" type="primary">LOC116293838</name>
</gene>
<organism evidence="8 9">
    <name type="scientific">Actinia tenebrosa</name>
    <name type="common">Australian red waratah sea anemone</name>
    <dbReference type="NCBI Taxonomy" id="6105"/>
    <lineage>
        <taxon>Eukaryota</taxon>
        <taxon>Metazoa</taxon>
        <taxon>Cnidaria</taxon>
        <taxon>Anthozoa</taxon>
        <taxon>Hexacorallia</taxon>
        <taxon>Actiniaria</taxon>
        <taxon>Actiniidae</taxon>
        <taxon>Actinia</taxon>
    </lineage>
</organism>
<name>A0A6P8HNB3_ACTTE</name>
<feature type="domain" description="FUZ/MON1/HPS1 first Longin" evidence="5">
    <location>
        <begin position="24"/>
        <end position="147"/>
    </location>
</feature>
<keyword evidence="4" id="KW-0206">Cytoskeleton</keyword>
<evidence type="ECO:0000256" key="2">
    <source>
        <dbReference type="ARBA" id="ARBA00008550"/>
    </source>
</evidence>
<dbReference type="Proteomes" id="UP000515163">
    <property type="component" value="Unplaced"/>
</dbReference>
<dbReference type="InParanoid" id="A0A6P8HNB3"/>
<evidence type="ECO:0000256" key="1">
    <source>
        <dbReference type="ARBA" id="ARBA00004245"/>
    </source>
</evidence>
<dbReference type="InterPro" id="IPR043970">
    <property type="entry name" value="FUZ/MON1/HPS1_longin_3"/>
</dbReference>
<protein>
    <submittedName>
        <fullName evidence="9">Protein fuzzy homolog isoform X1</fullName>
    </submittedName>
</protein>
<keyword evidence="3" id="KW-0963">Cytoplasm</keyword>